<dbReference type="AlphaFoldDB" id="A0A3T0N544"/>
<reference evidence="4 5" key="1">
    <citation type="submission" date="2018-10" db="EMBL/GenBank/DDBJ databases">
        <title>Parasedimentitalea marina sp. nov., a psychrophilic bacterium isolated from deep seawater of the New Britain Trench.</title>
        <authorList>
            <person name="Cao J."/>
        </authorList>
    </citation>
    <scope>NUCLEOTIDE SEQUENCE [LARGE SCALE GENOMIC DNA]</scope>
    <source>
        <strain evidence="4 5">W43</strain>
    </source>
</reference>
<organism evidence="4 5">
    <name type="scientific">Parasedimentitalea marina</name>
    <dbReference type="NCBI Taxonomy" id="2483033"/>
    <lineage>
        <taxon>Bacteria</taxon>
        <taxon>Pseudomonadati</taxon>
        <taxon>Pseudomonadota</taxon>
        <taxon>Alphaproteobacteria</taxon>
        <taxon>Rhodobacterales</taxon>
        <taxon>Paracoccaceae</taxon>
        <taxon>Parasedimentitalea</taxon>
    </lineage>
</organism>
<keyword evidence="2" id="KW-1133">Transmembrane helix</keyword>
<accession>A0A3T0N544</accession>
<proteinExistence type="predicted"/>
<dbReference type="Pfam" id="PF01476">
    <property type="entry name" value="LysM"/>
    <property type="match status" value="1"/>
</dbReference>
<sequence>MEGNRMAGTAGSGGLGALAIGGIAAAAVVIGGVVLVQFGVFQSDTPVVDPVETVAQVSADTGTSDSDAPLQTDIAPTSTTPSVTAAANTNAPTGDENQATTDAQPDSSPDQEVVATDVTVAPDAVVPETHVEEVTQAAPIEQPVAAADGPVADTDTAVSTETETGSETDNNTLVQVTETPVQEEATEQVASATKQVAPSTEQVAPATEQVAPATEQVAVQSTASLASETATDNLAAVPDVTDTPTEASDSAEQNTPVEAAEDIVTAALAQPEQTAPEPAEEAAFVLTAPKLDIVRFDTDGAGLIAGRAQVGVEVSVLLDGKVLDRFEVQNGGEFVSFSSIEPSPDARVVSLQAAFDGQVVMSDATFILAPSQVASAVTDDSEQPVDVVDQPEDVHVAQADVTADVPQDSVADEDVSEVSVVAAADAVAGESAAETAVEVTEVAQEPATDQVADVENKPVEFAEVEDEPVETVETAMVDLDPVSPPVAEATPQPEVSPVSMAILKADAEGVELVQPATPIVPELVGKVSLDIISYSEEGDVELAGRAGPDSLVRVYLDNSPVADIQAADDGSWKGQLSDVAPGIYTLRLDELDTEGKVLSRLETPFKREAPEVLQPLSAVEDSPAQAVPPIRAVTVQKGDTLWAISRERYGDGLLYVRVVEANQAAIRDPDLIYPGQIFSIPE</sequence>
<feature type="region of interest" description="Disordered" evidence="1">
    <location>
        <begin position="191"/>
        <end position="212"/>
    </location>
</feature>
<feature type="region of interest" description="Disordered" evidence="1">
    <location>
        <begin position="58"/>
        <end position="113"/>
    </location>
</feature>
<feature type="compositionally biased region" description="Polar residues" evidence="1">
    <location>
        <begin position="156"/>
        <end position="172"/>
    </location>
</feature>
<keyword evidence="2" id="KW-0472">Membrane</keyword>
<dbReference type="EMBL" id="CP033219">
    <property type="protein sequence ID" value="AZV79102.1"/>
    <property type="molecule type" value="Genomic_DNA"/>
</dbReference>
<feature type="compositionally biased region" description="Low complexity" evidence="1">
    <location>
        <begin position="75"/>
        <end position="93"/>
    </location>
</feature>
<protein>
    <submittedName>
        <fullName evidence="4">LysM peptidoglycan-binding domain-containing protein</fullName>
    </submittedName>
</protein>
<feature type="compositionally biased region" description="Polar residues" evidence="1">
    <location>
        <begin position="95"/>
        <end position="110"/>
    </location>
</feature>
<dbReference type="PANTHER" id="PTHR34700">
    <property type="entry name" value="POTASSIUM BINDING PROTEIN KBP"/>
    <property type="match status" value="1"/>
</dbReference>
<feature type="domain" description="LysM" evidence="3">
    <location>
        <begin position="631"/>
        <end position="680"/>
    </location>
</feature>
<dbReference type="Proteomes" id="UP000283063">
    <property type="component" value="Chromosome"/>
</dbReference>
<feature type="region of interest" description="Disordered" evidence="1">
    <location>
        <begin position="148"/>
        <end position="172"/>
    </location>
</feature>
<dbReference type="CDD" id="cd00118">
    <property type="entry name" value="LysM"/>
    <property type="match status" value="1"/>
</dbReference>
<gene>
    <name evidence="4" type="ORF">EBB79_15290</name>
</gene>
<evidence type="ECO:0000256" key="2">
    <source>
        <dbReference type="SAM" id="Phobius"/>
    </source>
</evidence>
<evidence type="ECO:0000259" key="3">
    <source>
        <dbReference type="PROSITE" id="PS51782"/>
    </source>
</evidence>
<dbReference type="KEGG" id="sedi:EBB79_15290"/>
<evidence type="ECO:0000313" key="4">
    <source>
        <dbReference type="EMBL" id="AZV79102.1"/>
    </source>
</evidence>
<keyword evidence="2" id="KW-0812">Transmembrane</keyword>
<dbReference type="OrthoDB" id="370541at2"/>
<dbReference type="PANTHER" id="PTHR34700:SF4">
    <property type="entry name" value="PHAGE-LIKE ELEMENT PBSX PROTEIN XKDP"/>
    <property type="match status" value="1"/>
</dbReference>
<dbReference type="InterPro" id="IPR052196">
    <property type="entry name" value="Bact_Kbp"/>
</dbReference>
<feature type="transmembrane region" description="Helical" evidence="2">
    <location>
        <begin position="12"/>
        <end position="36"/>
    </location>
</feature>
<evidence type="ECO:0000256" key="1">
    <source>
        <dbReference type="SAM" id="MobiDB-lite"/>
    </source>
</evidence>
<dbReference type="InterPro" id="IPR018392">
    <property type="entry name" value="LysM"/>
</dbReference>
<dbReference type="InterPro" id="IPR036779">
    <property type="entry name" value="LysM_dom_sf"/>
</dbReference>
<name>A0A3T0N544_9RHOB</name>
<dbReference type="PROSITE" id="PS51782">
    <property type="entry name" value="LYSM"/>
    <property type="match status" value="1"/>
</dbReference>
<dbReference type="Gene3D" id="3.10.350.10">
    <property type="entry name" value="LysM domain"/>
    <property type="match status" value="1"/>
</dbReference>
<keyword evidence="5" id="KW-1185">Reference proteome</keyword>
<evidence type="ECO:0000313" key="5">
    <source>
        <dbReference type="Proteomes" id="UP000283063"/>
    </source>
</evidence>
<dbReference type="SMART" id="SM00257">
    <property type="entry name" value="LysM"/>
    <property type="match status" value="1"/>
</dbReference>
<feature type="compositionally biased region" description="Polar residues" evidence="1">
    <location>
        <begin position="191"/>
        <end position="202"/>
    </location>
</feature>